<dbReference type="Pfam" id="PF03717">
    <property type="entry name" value="PBP_dimer"/>
    <property type="match status" value="1"/>
</dbReference>
<keyword evidence="5" id="KW-0812">Transmembrane</keyword>
<dbReference type="Pfam" id="PF00905">
    <property type="entry name" value="Transpeptidase"/>
    <property type="match status" value="1"/>
</dbReference>
<dbReference type="SUPFAM" id="SSF56601">
    <property type="entry name" value="beta-lactamase/transpeptidase-like"/>
    <property type="match status" value="1"/>
</dbReference>
<evidence type="ECO:0000256" key="4">
    <source>
        <dbReference type="SAM" id="MobiDB-lite"/>
    </source>
</evidence>
<evidence type="ECO:0000256" key="5">
    <source>
        <dbReference type="SAM" id="Phobius"/>
    </source>
</evidence>
<dbReference type="EMBL" id="JACCFO010000001">
    <property type="protein sequence ID" value="NYI94849.1"/>
    <property type="molecule type" value="Genomic_DNA"/>
</dbReference>
<dbReference type="InterPro" id="IPR005311">
    <property type="entry name" value="PBP_dimer"/>
</dbReference>
<dbReference type="InterPro" id="IPR050515">
    <property type="entry name" value="Beta-lactam/transpept"/>
</dbReference>
<dbReference type="Gene3D" id="3.30.450.330">
    <property type="match status" value="1"/>
</dbReference>
<protein>
    <submittedName>
        <fullName evidence="8">Cell division protein FtsI (Penicillin-binding protein 3)</fullName>
    </submittedName>
</protein>
<dbReference type="InterPro" id="IPR001460">
    <property type="entry name" value="PCN-bd_Tpept"/>
</dbReference>
<evidence type="ECO:0000313" key="8">
    <source>
        <dbReference type="EMBL" id="NYI94849.1"/>
    </source>
</evidence>
<evidence type="ECO:0000256" key="2">
    <source>
        <dbReference type="ARBA" id="ARBA00007171"/>
    </source>
</evidence>
<name>A0A853BHJ5_9ACTN</name>
<proteinExistence type="inferred from homology"/>
<keyword evidence="9" id="KW-1185">Reference proteome</keyword>
<comment type="caution">
    <text evidence="8">The sequence shown here is derived from an EMBL/GenBank/DDBJ whole genome shotgun (WGS) entry which is preliminary data.</text>
</comment>
<accession>A0A853BHJ5</accession>
<dbReference type="GO" id="GO:0071555">
    <property type="term" value="P:cell wall organization"/>
    <property type="evidence" value="ECO:0007669"/>
    <property type="project" value="TreeGrafter"/>
</dbReference>
<gene>
    <name evidence="8" type="ORF">HNR12_001126</name>
</gene>
<evidence type="ECO:0000313" key="9">
    <source>
        <dbReference type="Proteomes" id="UP000575985"/>
    </source>
</evidence>
<evidence type="ECO:0000256" key="3">
    <source>
        <dbReference type="ARBA" id="ARBA00023136"/>
    </source>
</evidence>
<dbReference type="InterPro" id="IPR036138">
    <property type="entry name" value="PBP_dimer_sf"/>
</dbReference>
<keyword evidence="3 5" id="KW-0472">Membrane</keyword>
<evidence type="ECO:0000256" key="1">
    <source>
        <dbReference type="ARBA" id="ARBA00004370"/>
    </source>
</evidence>
<sequence>MTSRDGRSRDPRRPGPSARPARGTPPRGGSQARSRQGGAGAQRRAPREVPPPRRPQVGGGARRPGGPAGPRPPASLLRRPFRRGNPRRRLNIAVTLMVVVLMVFAGRLVQIQAIDAPTYAAAAEDLRLTTIDIPTTRGDITDVNGNPLAMSVETRTVFVDPVEIRDDDRQRVIDELSERFGLDPAEVAEHVDARPSRYEVVAQDVPPRKWDEMAELGLQGVGALVDYKRVYPEETGAADLIGFTGADGQGLEGLEGVMDDTLAGEPGKQQVETGAGGVQIPMADGLAQEPVPGRDVRLTLDQDIQWHAQQALAERAEELGAQGGSAIVMRPTGEILAMTDYPTYDPADYGEYSAEDRANGAVAEAFEPGSTNKVITLAGALEEGLTTPETVYTVPYSTQIHDRTFKDDHFHPTQRLTLNGILAQSSNVGTIQVGQQLGRERLYAYLRDFGFGEPTGLDLPGENVGILSKPEDWWGTQLPSVSFGQGLSVNAMQMASVYATVANGGVRVEPTLVAGTVDGDGAFTPAEEPPSERVISEETADELALMLEAVTGEEGTAQAAQIPGYRVAGKTGTANRVDPDTGSYSGGGHTSTFVGFAPADDPELIVQVVLHNPQRDYYGGEAAAPVFTDIMSFALKTEKVQPTGTEPPNIRLFGDE</sequence>
<comment type="similarity">
    <text evidence="2">Belongs to the transpeptidase family.</text>
</comment>
<reference evidence="8 9" key="1">
    <citation type="submission" date="2020-07" db="EMBL/GenBank/DDBJ databases">
        <title>Sequencing the genomes of 1000 actinobacteria strains.</title>
        <authorList>
            <person name="Klenk H.-P."/>
        </authorList>
    </citation>
    <scope>NUCLEOTIDE SEQUENCE [LARGE SCALE GENOMIC DNA]</scope>
    <source>
        <strain evidence="8 9">DSM 45927</strain>
    </source>
</reference>
<dbReference type="Gene3D" id="3.40.710.10">
    <property type="entry name" value="DD-peptidase/beta-lactamase superfamily"/>
    <property type="match status" value="1"/>
</dbReference>
<dbReference type="SUPFAM" id="SSF56519">
    <property type="entry name" value="Penicillin binding protein dimerisation domain"/>
    <property type="match status" value="1"/>
</dbReference>
<feature type="domain" description="Penicillin-binding protein dimerisation" evidence="7">
    <location>
        <begin position="133"/>
        <end position="280"/>
    </location>
</feature>
<feature type="compositionally biased region" description="Gly residues" evidence="4">
    <location>
        <begin position="57"/>
        <end position="66"/>
    </location>
</feature>
<comment type="subcellular location">
    <subcellularLocation>
        <location evidence="1">Membrane</location>
    </subcellularLocation>
</comment>
<evidence type="ECO:0000259" key="6">
    <source>
        <dbReference type="Pfam" id="PF00905"/>
    </source>
</evidence>
<organism evidence="8 9">
    <name type="scientific">Streptomonospora nanhaiensis</name>
    <dbReference type="NCBI Taxonomy" id="1323731"/>
    <lineage>
        <taxon>Bacteria</taxon>
        <taxon>Bacillati</taxon>
        <taxon>Actinomycetota</taxon>
        <taxon>Actinomycetes</taxon>
        <taxon>Streptosporangiales</taxon>
        <taxon>Nocardiopsidaceae</taxon>
        <taxon>Streptomonospora</taxon>
    </lineage>
</organism>
<dbReference type="PANTHER" id="PTHR30627:SF1">
    <property type="entry name" value="PEPTIDOGLYCAN D,D-TRANSPEPTIDASE FTSI"/>
    <property type="match status" value="1"/>
</dbReference>
<dbReference type="GO" id="GO:0051301">
    <property type="term" value="P:cell division"/>
    <property type="evidence" value="ECO:0007669"/>
    <property type="project" value="UniProtKB-KW"/>
</dbReference>
<feature type="region of interest" description="Disordered" evidence="4">
    <location>
        <begin position="1"/>
        <end position="82"/>
    </location>
</feature>
<dbReference type="GO" id="GO:0005886">
    <property type="term" value="C:plasma membrane"/>
    <property type="evidence" value="ECO:0007669"/>
    <property type="project" value="TreeGrafter"/>
</dbReference>
<feature type="compositionally biased region" description="Low complexity" evidence="4">
    <location>
        <begin position="15"/>
        <end position="36"/>
    </location>
</feature>
<keyword evidence="8" id="KW-0132">Cell division</keyword>
<keyword evidence="8" id="KW-0131">Cell cycle</keyword>
<dbReference type="GO" id="GO:0008658">
    <property type="term" value="F:penicillin binding"/>
    <property type="evidence" value="ECO:0007669"/>
    <property type="project" value="InterPro"/>
</dbReference>
<dbReference type="Gene3D" id="3.90.1310.10">
    <property type="entry name" value="Penicillin-binding protein 2a (Domain 2)"/>
    <property type="match status" value="1"/>
</dbReference>
<dbReference type="AlphaFoldDB" id="A0A853BHJ5"/>
<feature type="domain" description="Penicillin-binding protein transpeptidase" evidence="6">
    <location>
        <begin position="324"/>
        <end position="631"/>
    </location>
</feature>
<dbReference type="Proteomes" id="UP000575985">
    <property type="component" value="Unassembled WGS sequence"/>
</dbReference>
<evidence type="ECO:0000259" key="7">
    <source>
        <dbReference type="Pfam" id="PF03717"/>
    </source>
</evidence>
<keyword evidence="5" id="KW-1133">Transmembrane helix</keyword>
<feature type="compositionally biased region" description="Basic and acidic residues" evidence="4">
    <location>
        <begin position="1"/>
        <end position="13"/>
    </location>
</feature>
<dbReference type="InterPro" id="IPR012338">
    <property type="entry name" value="Beta-lactam/transpept-like"/>
</dbReference>
<dbReference type="PANTHER" id="PTHR30627">
    <property type="entry name" value="PEPTIDOGLYCAN D,D-TRANSPEPTIDASE"/>
    <property type="match status" value="1"/>
</dbReference>
<feature type="transmembrane region" description="Helical" evidence="5">
    <location>
        <begin position="90"/>
        <end position="109"/>
    </location>
</feature>